<evidence type="ECO:0008006" key="6">
    <source>
        <dbReference type="Google" id="ProtNLM"/>
    </source>
</evidence>
<feature type="coiled-coil region" evidence="1">
    <location>
        <begin position="63"/>
        <end position="107"/>
    </location>
</feature>
<evidence type="ECO:0000313" key="5">
    <source>
        <dbReference type="Proteomes" id="UP001525890"/>
    </source>
</evidence>
<feature type="region of interest" description="Disordered" evidence="2">
    <location>
        <begin position="154"/>
        <end position="173"/>
    </location>
</feature>
<dbReference type="RefSeq" id="WP_368006871.1">
    <property type="nucleotide sequence ID" value="NZ_JAMXFF010000018.1"/>
</dbReference>
<sequence length="283" mass="29988">MTVSEQFMAMEAARAEAAPPPGSYKIGSFVLTPQIQGILIAVLGLGLAGFAGFKMLLPAMEEQTNLKAQIAAKEAEIATQQSKIRQRDEARANLATTQQQKENVLALFAQGATLETLLLDINQIVRQSGGNLESFKPVPEPSPNDWIFTDAPAAAAGAAAPPPADPAAAPVPATPSLTLSQAVEGKTMELEMAGSYQQTLDTLRRLERLQQMVVFGEFTSTLGEGSQRIFVDPDGKITEQSPANLETNFNLIAVMPLPPEQLKNLAAPPPPPAAAQGEQPPAQ</sequence>
<evidence type="ECO:0000256" key="2">
    <source>
        <dbReference type="SAM" id="MobiDB-lite"/>
    </source>
</evidence>
<gene>
    <name evidence="4" type="ORF">NG799_13125</name>
</gene>
<keyword evidence="1" id="KW-0175">Coiled coil</keyword>
<evidence type="ECO:0000256" key="1">
    <source>
        <dbReference type="SAM" id="Coils"/>
    </source>
</evidence>
<accession>A0ABT2MRA8</accession>
<comment type="caution">
    <text evidence="4">The sequence shown here is derived from an EMBL/GenBank/DDBJ whole genome shotgun (WGS) entry which is preliminary data.</text>
</comment>
<name>A0ABT2MRA8_9CYAN</name>
<keyword evidence="5" id="KW-1185">Reference proteome</keyword>
<dbReference type="EMBL" id="JAMXFF010000018">
    <property type="protein sequence ID" value="MCT7967279.1"/>
    <property type="molecule type" value="Genomic_DNA"/>
</dbReference>
<dbReference type="Gene3D" id="3.30.70.60">
    <property type="match status" value="1"/>
</dbReference>
<evidence type="ECO:0000256" key="3">
    <source>
        <dbReference type="SAM" id="Phobius"/>
    </source>
</evidence>
<feature type="transmembrane region" description="Helical" evidence="3">
    <location>
        <begin position="35"/>
        <end position="57"/>
    </location>
</feature>
<dbReference type="InterPro" id="IPR014717">
    <property type="entry name" value="Transl_elong_EF1B/ribsomal_bS6"/>
</dbReference>
<protein>
    <recommendedName>
        <fullName evidence="6">Type IV pilus assembly protein PilO</fullName>
    </recommendedName>
</protein>
<feature type="region of interest" description="Disordered" evidence="2">
    <location>
        <begin position="261"/>
        <end position="283"/>
    </location>
</feature>
<organism evidence="4 5">
    <name type="scientific">Laspinema palackyanum D2a</name>
    <dbReference type="NCBI Taxonomy" id="2953684"/>
    <lineage>
        <taxon>Bacteria</taxon>
        <taxon>Bacillati</taxon>
        <taxon>Cyanobacteriota</taxon>
        <taxon>Cyanophyceae</taxon>
        <taxon>Oscillatoriophycideae</taxon>
        <taxon>Oscillatoriales</taxon>
        <taxon>Laspinemataceae</taxon>
        <taxon>Laspinema</taxon>
        <taxon>Laspinema palackyanum</taxon>
    </lineage>
</organism>
<keyword evidence="3" id="KW-0812">Transmembrane</keyword>
<proteinExistence type="predicted"/>
<dbReference type="Proteomes" id="UP001525890">
    <property type="component" value="Unassembled WGS sequence"/>
</dbReference>
<keyword evidence="3" id="KW-0472">Membrane</keyword>
<keyword evidence="3" id="KW-1133">Transmembrane helix</keyword>
<feature type="compositionally biased region" description="Low complexity" evidence="2">
    <location>
        <begin position="274"/>
        <end position="283"/>
    </location>
</feature>
<reference evidence="4 5" key="1">
    <citation type="journal article" date="2022" name="Front. Microbiol.">
        <title>High genomic differentiation and limited gene flow indicate recent cryptic speciation within the genus Laspinema (cyanobacteria).</title>
        <authorList>
            <person name="Stanojkovic A."/>
            <person name="Skoupy S."/>
            <person name="Skaloud P."/>
            <person name="Dvorak P."/>
        </authorList>
    </citation>
    <scope>NUCLEOTIDE SEQUENCE [LARGE SCALE GENOMIC DNA]</scope>
    <source>
        <strain evidence="4 5">D2a</strain>
    </source>
</reference>
<evidence type="ECO:0000313" key="4">
    <source>
        <dbReference type="EMBL" id="MCT7967279.1"/>
    </source>
</evidence>